<feature type="coiled-coil region" evidence="1">
    <location>
        <begin position="395"/>
        <end position="425"/>
    </location>
</feature>
<organism evidence="3 4">
    <name type="scientific">Polaribacter batillariae</name>
    <dbReference type="NCBI Taxonomy" id="2808900"/>
    <lineage>
        <taxon>Bacteria</taxon>
        <taxon>Pseudomonadati</taxon>
        <taxon>Bacteroidota</taxon>
        <taxon>Flavobacteriia</taxon>
        <taxon>Flavobacteriales</taxon>
        <taxon>Flavobacteriaceae</taxon>
    </lineage>
</organism>
<evidence type="ECO:0000256" key="2">
    <source>
        <dbReference type="SAM" id="SignalP"/>
    </source>
</evidence>
<reference evidence="3 4" key="1">
    <citation type="submission" date="2021-03" db="EMBL/GenBank/DDBJ databases">
        <title>Complete genome of Polaribacter_sp.G4M1.</title>
        <authorList>
            <person name="Jeong S.W."/>
            <person name="Bae J.W."/>
        </authorList>
    </citation>
    <scope>NUCLEOTIDE SEQUENCE [LARGE SCALE GENOMIC DNA]</scope>
    <source>
        <strain evidence="3 4">G4M1</strain>
    </source>
</reference>
<feature type="signal peptide" evidence="2">
    <location>
        <begin position="1"/>
        <end position="18"/>
    </location>
</feature>
<dbReference type="RefSeq" id="WP_207972090.1">
    <property type="nucleotide sequence ID" value="NZ_CP071795.1"/>
</dbReference>
<keyword evidence="1" id="KW-0175">Coiled coil</keyword>
<accession>A0ABX7SW98</accession>
<gene>
    <name evidence="3" type="ORF">JL193_01120</name>
</gene>
<evidence type="ECO:0000256" key="1">
    <source>
        <dbReference type="SAM" id="Coils"/>
    </source>
</evidence>
<dbReference type="Proteomes" id="UP000663935">
    <property type="component" value="Chromosome"/>
</dbReference>
<protein>
    <submittedName>
        <fullName evidence="3">Uncharacterized protein</fullName>
    </submittedName>
</protein>
<sequence length="655" mass="76593">MKTFILFIFLSIFFRINAQESVPTLSAGSGTVAFNKGTLDTELITKIIAEKQKEIVLEGIKRMIFKAIGNSQLDDYSQFYIERITEILFQEKNHKVMTKRILEESTNYLFVLGVTKLVLNSKNDEFIAILSNYNKAYFDEEISNINNLELRNKIIKTTLTICSEIPAVKELGLLNNFNYYELGNSSNNKVYSSEIVKEILNYKDIDVKNTYKKLERLKDSSIFKEVFEIKKKILNIENYKNDEKKAKKRKELNQKLNEATIALIKKIDEKEKIKLTGTNERKIFRLLLDNVNTKKENNEYIFKFIETLKINSKHYESFKTIKDFISKIIGKSSIIKDILNESGIDFKDGAFSKTLEDYKSIFKTYSTKDLIFDKKDASKEKNYYAYFFNQVSIYIDNIKQTSENLQNTLNNIDTLNSIINKIKQTDENVFIDINDVFVQNNDGNYKIKDSIKFNNLVESKLWSINSFIDNNNLITPQEYKNIIDLQKQYFENEEKYLEVNKNLFLFTSKLNNSEIPNYFKEKIKNSSNLKKESLLEDSKVFKQILGNFKSKNDSLVNSINSNLLEPIKKNYKFLRNYYKITKFYNEKIKINKNSIIENKKDNDPEKNSMDVILYNFLSENGSKNIGKEIVDSSTKCKFLILVNKLIKNLFRGSVS</sequence>
<proteinExistence type="predicted"/>
<feature type="chain" id="PRO_5046327072" evidence="2">
    <location>
        <begin position="19"/>
        <end position="655"/>
    </location>
</feature>
<name>A0ABX7SW98_9FLAO</name>
<keyword evidence="2" id="KW-0732">Signal</keyword>
<keyword evidence="4" id="KW-1185">Reference proteome</keyword>
<feature type="coiled-coil region" evidence="1">
    <location>
        <begin position="229"/>
        <end position="269"/>
    </location>
</feature>
<evidence type="ECO:0000313" key="3">
    <source>
        <dbReference type="EMBL" id="QTD37939.1"/>
    </source>
</evidence>
<evidence type="ECO:0000313" key="4">
    <source>
        <dbReference type="Proteomes" id="UP000663935"/>
    </source>
</evidence>
<dbReference type="EMBL" id="CP071795">
    <property type="protein sequence ID" value="QTD37939.1"/>
    <property type="molecule type" value="Genomic_DNA"/>
</dbReference>